<evidence type="ECO:0000313" key="2">
    <source>
        <dbReference type="Proteomes" id="UP001217089"/>
    </source>
</evidence>
<feature type="non-terminal residue" evidence="1">
    <location>
        <position position="90"/>
    </location>
</feature>
<protein>
    <submittedName>
        <fullName evidence="1">Uncharacterized protein</fullName>
    </submittedName>
</protein>
<dbReference type="Proteomes" id="UP001217089">
    <property type="component" value="Unassembled WGS sequence"/>
</dbReference>
<proteinExistence type="predicted"/>
<organism evidence="1 2">
    <name type="scientific">Tegillarca granosa</name>
    <name type="common">Malaysian cockle</name>
    <name type="synonym">Anadara granosa</name>
    <dbReference type="NCBI Taxonomy" id="220873"/>
    <lineage>
        <taxon>Eukaryota</taxon>
        <taxon>Metazoa</taxon>
        <taxon>Spiralia</taxon>
        <taxon>Lophotrochozoa</taxon>
        <taxon>Mollusca</taxon>
        <taxon>Bivalvia</taxon>
        <taxon>Autobranchia</taxon>
        <taxon>Pteriomorphia</taxon>
        <taxon>Arcoida</taxon>
        <taxon>Arcoidea</taxon>
        <taxon>Arcidae</taxon>
        <taxon>Tegillarca</taxon>
    </lineage>
</organism>
<sequence>MQLVGGYLAAGLDVKSTFRLLFIHSADFKLFGYKIRFLYFIDKCFFSGCSISCFLFEKFFSHLLNDIAKICNEFGALLVHQKTIFLSPAL</sequence>
<dbReference type="EMBL" id="JARBDR010000919">
    <property type="protein sequence ID" value="KAJ8300658.1"/>
    <property type="molecule type" value="Genomic_DNA"/>
</dbReference>
<keyword evidence="2" id="KW-1185">Reference proteome</keyword>
<evidence type="ECO:0000313" key="1">
    <source>
        <dbReference type="EMBL" id="KAJ8300658.1"/>
    </source>
</evidence>
<reference evidence="1 2" key="1">
    <citation type="submission" date="2022-12" db="EMBL/GenBank/DDBJ databases">
        <title>Chromosome-level genome of Tegillarca granosa.</title>
        <authorList>
            <person name="Kim J."/>
        </authorList>
    </citation>
    <scope>NUCLEOTIDE SEQUENCE [LARGE SCALE GENOMIC DNA]</scope>
    <source>
        <strain evidence="1">Teg-2019</strain>
        <tissue evidence="1">Adductor muscle</tissue>
    </source>
</reference>
<name>A0ABQ9EBN7_TEGGR</name>
<accession>A0ABQ9EBN7</accession>
<gene>
    <name evidence="1" type="ORF">KUTeg_022177</name>
</gene>
<comment type="caution">
    <text evidence="1">The sequence shown here is derived from an EMBL/GenBank/DDBJ whole genome shotgun (WGS) entry which is preliminary data.</text>
</comment>